<feature type="compositionally biased region" description="Polar residues" evidence="1">
    <location>
        <begin position="51"/>
        <end position="61"/>
    </location>
</feature>
<dbReference type="AlphaFoldDB" id="A0A8J3WNM6"/>
<feature type="region of interest" description="Disordered" evidence="1">
    <location>
        <begin position="40"/>
        <end position="61"/>
    </location>
</feature>
<evidence type="ECO:0000313" key="2">
    <source>
        <dbReference type="EMBL" id="GIH94652.1"/>
    </source>
</evidence>
<comment type="caution">
    <text evidence="2">The sequence shown here is derived from an EMBL/GenBank/DDBJ whole genome shotgun (WGS) entry which is preliminary data.</text>
</comment>
<evidence type="ECO:0000256" key="1">
    <source>
        <dbReference type="SAM" id="MobiDB-lite"/>
    </source>
</evidence>
<evidence type="ECO:0000313" key="3">
    <source>
        <dbReference type="Proteomes" id="UP000619788"/>
    </source>
</evidence>
<reference evidence="2 3" key="1">
    <citation type="submission" date="2021-01" db="EMBL/GenBank/DDBJ databases">
        <title>Whole genome shotgun sequence of Planobispora siamensis NBRC 107568.</title>
        <authorList>
            <person name="Komaki H."/>
            <person name="Tamura T."/>
        </authorList>
    </citation>
    <scope>NUCLEOTIDE SEQUENCE [LARGE SCALE GENOMIC DNA]</scope>
    <source>
        <strain evidence="2 3">NBRC 107568</strain>
    </source>
</reference>
<proteinExistence type="predicted"/>
<dbReference type="EMBL" id="BOOJ01000045">
    <property type="protein sequence ID" value="GIH94652.1"/>
    <property type="molecule type" value="Genomic_DNA"/>
</dbReference>
<organism evidence="2 3">
    <name type="scientific">Planobispora siamensis</name>
    <dbReference type="NCBI Taxonomy" id="936338"/>
    <lineage>
        <taxon>Bacteria</taxon>
        <taxon>Bacillati</taxon>
        <taxon>Actinomycetota</taxon>
        <taxon>Actinomycetes</taxon>
        <taxon>Streptosporangiales</taxon>
        <taxon>Streptosporangiaceae</taxon>
        <taxon>Planobispora</taxon>
    </lineage>
</organism>
<keyword evidence="3" id="KW-1185">Reference proteome</keyword>
<gene>
    <name evidence="2" type="ORF">Psi01_52820</name>
</gene>
<protein>
    <recommendedName>
        <fullName evidence="4">DUF4351 domain-containing protein</fullName>
    </recommendedName>
</protein>
<accession>A0A8J3WNM6</accession>
<sequence length="153" mass="16818">MTCRRPNMTVLFNSSGTTLRWPWRSAALVLALGPPPSPICRPWRHGPRPQPQTEEITTSTDWPVYSPFARAHYGRGLEKGKTEGKAEGKAEGRAEEAVRLLLLMLEARGEVPDEVRARITACTDLAQLEAWALAVATGRTVHDMFGGPGGEDR</sequence>
<name>A0A8J3WNM6_9ACTN</name>
<evidence type="ECO:0008006" key="4">
    <source>
        <dbReference type="Google" id="ProtNLM"/>
    </source>
</evidence>
<dbReference type="Proteomes" id="UP000619788">
    <property type="component" value="Unassembled WGS sequence"/>
</dbReference>